<dbReference type="Gene3D" id="3.40.50.300">
    <property type="entry name" value="P-loop containing nucleotide triphosphate hydrolases"/>
    <property type="match status" value="1"/>
</dbReference>
<keyword evidence="11" id="KW-0539">Nucleus</keyword>
<keyword evidence="4" id="KW-0158">Chromosome</keyword>
<keyword evidence="5" id="KW-0547">Nucleotide-binding</keyword>
<dbReference type="STRING" id="4558.A0A1W0W4A2"/>
<evidence type="ECO:0000256" key="8">
    <source>
        <dbReference type="ARBA" id="ARBA00023054"/>
    </source>
</evidence>
<evidence type="ECO:0008006" key="15">
    <source>
        <dbReference type="Google" id="ProtNLM"/>
    </source>
</evidence>
<dbReference type="GO" id="GO:0006281">
    <property type="term" value="P:DNA repair"/>
    <property type="evidence" value="ECO:0007669"/>
    <property type="project" value="UniProtKB-KW"/>
</dbReference>
<reference evidence="13 14" key="1">
    <citation type="journal article" date="2009" name="Nature">
        <title>The Sorghum bicolor genome and the diversification of grasses.</title>
        <authorList>
            <person name="Paterson A.H."/>
            <person name="Bowers J.E."/>
            <person name="Bruggmann R."/>
            <person name="Dubchak I."/>
            <person name="Grimwood J."/>
            <person name="Gundlach H."/>
            <person name="Haberer G."/>
            <person name="Hellsten U."/>
            <person name="Mitros T."/>
            <person name="Poliakov A."/>
            <person name="Schmutz J."/>
            <person name="Spannagl M."/>
            <person name="Tang H."/>
            <person name="Wang X."/>
            <person name="Wicker T."/>
            <person name="Bharti A.K."/>
            <person name="Chapman J."/>
            <person name="Feltus F.A."/>
            <person name="Gowik U."/>
            <person name="Grigoriev I.V."/>
            <person name="Lyons E."/>
            <person name="Maher C.A."/>
            <person name="Martis M."/>
            <person name="Narechania A."/>
            <person name="Otillar R.P."/>
            <person name="Penning B.W."/>
            <person name="Salamov A.A."/>
            <person name="Wang Y."/>
            <person name="Zhang L."/>
            <person name="Carpita N.C."/>
            <person name="Freeling M."/>
            <person name="Gingle A.R."/>
            <person name="Hash C.T."/>
            <person name="Keller B."/>
            <person name="Klein P."/>
            <person name="Kresovich S."/>
            <person name="McCann M.C."/>
            <person name="Ming R."/>
            <person name="Peterson D.G."/>
            <person name="Mehboob-ur-Rahman"/>
            <person name="Ware D."/>
            <person name="Westhoff P."/>
            <person name="Mayer K.F."/>
            <person name="Messing J."/>
            <person name="Rokhsar D.S."/>
        </authorList>
    </citation>
    <scope>NUCLEOTIDE SEQUENCE [LARGE SCALE GENOMIC DNA]</scope>
    <source>
        <strain evidence="14">cv. BTx623</strain>
    </source>
</reference>
<dbReference type="AlphaFoldDB" id="A0A1W0W4A2"/>
<feature type="coiled-coil region" evidence="12">
    <location>
        <begin position="120"/>
        <end position="151"/>
    </location>
</feature>
<dbReference type="GO" id="GO:0005524">
    <property type="term" value="F:ATP binding"/>
    <property type="evidence" value="ECO:0007669"/>
    <property type="project" value="UniProtKB-KW"/>
</dbReference>
<dbReference type="InParanoid" id="A0A1W0W4A2"/>
<dbReference type="Proteomes" id="UP000000768">
    <property type="component" value="Chromosome 2"/>
</dbReference>
<dbReference type="SUPFAM" id="SSF52540">
    <property type="entry name" value="P-loop containing nucleoside triphosphate hydrolases"/>
    <property type="match status" value="1"/>
</dbReference>
<keyword evidence="8 12" id="KW-0175">Coiled coil</keyword>
<dbReference type="PANTHER" id="PTHR19306">
    <property type="entry name" value="STRUCTURAL MAINTENANCE OF CHROMOSOMES 5,6 SMC5, SMC6"/>
    <property type="match status" value="1"/>
</dbReference>
<evidence type="ECO:0000256" key="3">
    <source>
        <dbReference type="ARBA" id="ARBA00006793"/>
    </source>
</evidence>
<dbReference type="ExpressionAtlas" id="A0A1W0W4A2">
    <property type="expression patterns" value="baseline and differential"/>
</dbReference>
<proteinExistence type="inferred from homology"/>
<reference evidence="14" key="3">
    <citation type="journal article" date="2018" name="Plant J.">
        <title>The Sorghum bicolor reference genome: improved assembly, gene annotations, a transcriptome atlas, and signatures of genome organization.</title>
        <authorList>
            <person name="McCormick R.F."/>
            <person name="Truong S.K."/>
            <person name="Sreedasyam A."/>
            <person name="Jenkins J."/>
            <person name="Shu S."/>
            <person name="Sims D."/>
            <person name="Kennedy M."/>
            <person name="Amirebrahimi M."/>
            <person name="Weers B.D."/>
            <person name="McKinley B."/>
            <person name="Mattison A."/>
            <person name="Morishige D.T."/>
            <person name="Grimwood J."/>
            <person name="Schmutz J."/>
            <person name="Mullet J.E."/>
        </authorList>
    </citation>
    <scope>NUCLEOTIDE SEQUENCE [LARGE SCALE GENOMIC DNA]</scope>
    <source>
        <strain evidence="14">cv. BTx623</strain>
    </source>
</reference>
<evidence type="ECO:0000256" key="9">
    <source>
        <dbReference type="ARBA" id="ARBA00023172"/>
    </source>
</evidence>
<evidence type="ECO:0000256" key="2">
    <source>
        <dbReference type="ARBA" id="ARBA00004286"/>
    </source>
</evidence>
<protein>
    <recommendedName>
        <fullName evidence="15">RecF/RecN/SMC N-terminal domain-containing protein</fullName>
    </recommendedName>
</protein>
<dbReference type="OMA" id="ETASYCS"/>
<dbReference type="EMBL" id="CM000761">
    <property type="protein sequence ID" value="OQU89171.1"/>
    <property type="molecule type" value="Genomic_DNA"/>
</dbReference>
<evidence type="ECO:0000256" key="4">
    <source>
        <dbReference type="ARBA" id="ARBA00022454"/>
    </source>
</evidence>
<dbReference type="InterPro" id="IPR027417">
    <property type="entry name" value="P-loop_NTPase"/>
</dbReference>
<comment type="similarity">
    <text evidence="3">Belongs to the SMC family. SMC6 subfamily.</text>
</comment>
<evidence type="ECO:0000256" key="1">
    <source>
        <dbReference type="ARBA" id="ARBA00004123"/>
    </source>
</evidence>
<reference evidence="13" key="2">
    <citation type="submission" date="2017-02" db="EMBL/GenBank/DDBJ databases">
        <title>WGS assembly of Sorghum bicolor.</title>
        <authorList>
            <person name="Paterson A."/>
            <person name="Mullet J."/>
            <person name="Bowers J."/>
            <person name="Bruggmann R."/>
            <person name="Dubchak I."/>
            <person name="Grimwood J."/>
            <person name="Gundlach H."/>
            <person name="Haberer G."/>
            <person name="Hellsten U."/>
            <person name="Mitros T."/>
            <person name="Poliakov A."/>
            <person name="Schmutz J."/>
            <person name="Spannagl M."/>
            <person name="Tang H."/>
            <person name="Wang X."/>
            <person name="Wicker T."/>
            <person name="Bharti A."/>
            <person name="Chapman J."/>
            <person name="Feltus F."/>
            <person name="Gowik U."/>
            <person name="Grigoriev I."/>
            <person name="Lyons E."/>
            <person name="Maher C."/>
            <person name="Martis M."/>
            <person name="Narechania A."/>
            <person name="Otillar R."/>
            <person name="Penning B."/>
            <person name="Salamov A."/>
            <person name="Wang Y."/>
            <person name="Zhang L."/>
            <person name="Carpita N."/>
            <person name="Freeling M."/>
            <person name="Gingle A."/>
            <person name="Hash C."/>
            <person name="Keller B."/>
            <person name="Klein P."/>
            <person name="Kresovich S."/>
            <person name="Mccann M."/>
            <person name="Ming R."/>
            <person name="Peterson D."/>
            <person name="Rahman M."/>
            <person name="Ware D."/>
            <person name="Westhoff P."/>
            <person name="Mayer K."/>
            <person name="Messing J."/>
            <person name="Sims D."/>
            <person name="Jenkins J."/>
            <person name="Shu S."/>
            <person name="Rokhsar D."/>
        </authorList>
    </citation>
    <scope>NUCLEOTIDE SEQUENCE</scope>
</reference>
<dbReference type="GO" id="GO:0005634">
    <property type="term" value="C:nucleus"/>
    <property type="evidence" value="ECO:0007669"/>
    <property type="project" value="UniProtKB-SubCell"/>
</dbReference>
<gene>
    <name evidence="13" type="ORF">SORBI_3002G154551</name>
</gene>
<keyword evidence="9" id="KW-0233">DNA recombination</keyword>
<evidence type="ECO:0000313" key="13">
    <source>
        <dbReference type="EMBL" id="OQU89171.1"/>
    </source>
</evidence>
<keyword evidence="7" id="KW-0067">ATP-binding</keyword>
<evidence type="ECO:0000313" key="14">
    <source>
        <dbReference type="Proteomes" id="UP000000768"/>
    </source>
</evidence>
<accession>A0A1W0W4A2</accession>
<dbReference type="PANTHER" id="PTHR19306:SF6">
    <property type="entry name" value="STRUCTURAL MAINTENANCE OF CHROMOSOMES PROTEIN 6"/>
    <property type="match status" value="1"/>
</dbReference>
<evidence type="ECO:0000256" key="11">
    <source>
        <dbReference type="ARBA" id="ARBA00023242"/>
    </source>
</evidence>
<dbReference type="GO" id="GO:0005694">
    <property type="term" value="C:chromosome"/>
    <property type="evidence" value="ECO:0007669"/>
    <property type="project" value="UniProtKB-SubCell"/>
</dbReference>
<evidence type="ECO:0000256" key="5">
    <source>
        <dbReference type="ARBA" id="ARBA00022741"/>
    </source>
</evidence>
<organism evidence="13 14">
    <name type="scientific">Sorghum bicolor</name>
    <name type="common">Sorghum</name>
    <name type="synonym">Sorghum vulgare</name>
    <dbReference type="NCBI Taxonomy" id="4558"/>
    <lineage>
        <taxon>Eukaryota</taxon>
        <taxon>Viridiplantae</taxon>
        <taxon>Streptophyta</taxon>
        <taxon>Embryophyta</taxon>
        <taxon>Tracheophyta</taxon>
        <taxon>Spermatophyta</taxon>
        <taxon>Magnoliopsida</taxon>
        <taxon>Liliopsida</taxon>
        <taxon>Poales</taxon>
        <taxon>Poaceae</taxon>
        <taxon>PACMAD clade</taxon>
        <taxon>Panicoideae</taxon>
        <taxon>Andropogonodae</taxon>
        <taxon>Andropogoneae</taxon>
        <taxon>Sorghinae</taxon>
        <taxon>Sorghum</taxon>
    </lineage>
</organism>
<evidence type="ECO:0000256" key="12">
    <source>
        <dbReference type="SAM" id="Coils"/>
    </source>
</evidence>
<keyword evidence="6" id="KW-0227">DNA damage</keyword>
<sequence length="329" mass="38215">MEHIEQIAHEIENLKKKLAWAWVYNVDKKIGKQEETLEKLKERIPACQERIDRNTAIIEELRKEFIVKEENFRSFLEKTREARRMKEKMDHDICEEYFEKASTICAETEVEALGGVDGSIEQLSACITKLKQKIQQESRRYTETIDNLRALHDKKGQKILRKQQIYAGFRDKLNACQKALDLRWMKFQRNAGLLKRQLTWLFNEHLGKKGISGHINVDYKNEVLSVELTMPQDASRDTIRDTRGLSGGERSFSTLCFTLSLHGMTEAPFRAMDEFDVFMDAVSRKISLNTLVEFAVEQGSQWIFITPHDISMVKAGDRIKKQQMAAPRG</sequence>
<evidence type="ECO:0000256" key="6">
    <source>
        <dbReference type="ARBA" id="ARBA00022763"/>
    </source>
</evidence>
<evidence type="ECO:0000256" key="10">
    <source>
        <dbReference type="ARBA" id="ARBA00023204"/>
    </source>
</evidence>
<name>A0A1W0W4A2_SORBI</name>
<keyword evidence="14" id="KW-1185">Reference proteome</keyword>
<keyword evidence="10" id="KW-0234">DNA repair</keyword>
<evidence type="ECO:0000256" key="7">
    <source>
        <dbReference type="ARBA" id="ARBA00022840"/>
    </source>
</evidence>
<dbReference type="Gramene" id="OQU89170">
    <property type="protein sequence ID" value="OQU89170"/>
    <property type="gene ID" value="SORBI_3002G154551"/>
</dbReference>
<dbReference type="GO" id="GO:0006310">
    <property type="term" value="P:DNA recombination"/>
    <property type="evidence" value="ECO:0007669"/>
    <property type="project" value="UniProtKB-KW"/>
</dbReference>
<dbReference type="EMBL" id="CM000761">
    <property type="protein sequence ID" value="OQU89170.1"/>
    <property type="molecule type" value="Genomic_DNA"/>
</dbReference>
<dbReference type="Gramene" id="OQU89171">
    <property type="protein sequence ID" value="OQU89171"/>
    <property type="gene ID" value="SORBI_3002G154551"/>
</dbReference>
<comment type="subcellular location">
    <subcellularLocation>
        <location evidence="2">Chromosome</location>
    </subcellularLocation>
    <subcellularLocation>
        <location evidence="1">Nucleus</location>
    </subcellularLocation>
</comment>